<evidence type="ECO:0008006" key="3">
    <source>
        <dbReference type="Google" id="ProtNLM"/>
    </source>
</evidence>
<evidence type="ECO:0000313" key="2">
    <source>
        <dbReference type="Proteomes" id="UP000027265"/>
    </source>
</evidence>
<evidence type="ECO:0000313" key="1">
    <source>
        <dbReference type="EMBL" id="KDQ49697.1"/>
    </source>
</evidence>
<feature type="non-terminal residue" evidence="1">
    <location>
        <position position="70"/>
    </location>
</feature>
<accession>A0A067PF84</accession>
<proteinExistence type="predicted"/>
<name>A0A067PF84_9AGAM</name>
<dbReference type="EMBL" id="KL197776">
    <property type="protein sequence ID" value="KDQ49697.1"/>
    <property type="molecule type" value="Genomic_DNA"/>
</dbReference>
<feature type="non-terminal residue" evidence="1">
    <location>
        <position position="1"/>
    </location>
</feature>
<sequence length="70" mass="8138">RVPLETINSIIDLIDDRSDILSLALTCKSFAKHLIPSILDYREIRAPFELSQIWRHLANNPTLARRVREI</sequence>
<gene>
    <name evidence="1" type="ORF">JAAARDRAFT_101049</name>
</gene>
<dbReference type="HOGENOM" id="CLU_189352_0_0_1"/>
<reference evidence="2" key="1">
    <citation type="journal article" date="2014" name="Proc. Natl. Acad. Sci. U.S.A.">
        <title>Extensive sampling of basidiomycete genomes demonstrates inadequacy of the white-rot/brown-rot paradigm for wood decay fungi.</title>
        <authorList>
            <person name="Riley R."/>
            <person name="Salamov A.A."/>
            <person name="Brown D.W."/>
            <person name="Nagy L.G."/>
            <person name="Floudas D."/>
            <person name="Held B.W."/>
            <person name="Levasseur A."/>
            <person name="Lombard V."/>
            <person name="Morin E."/>
            <person name="Otillar R."/>
            <person name="Lindquist E.A."/>
            <person name="Sun H."/>
            <person name="LaButti K.M."/>
            <person name="Schmutz J."/>
            <person name="Jabbour D."/>
            <person name="Luo H."/>
            <person name="Baker S.E."/>
            <person name="Pisabarro A.G."/>
            <person name="Walton J.D."/>
            <person name="Blanchette R.A."/>
            <person name="Henrissat B."/>
            <person name="Martin F."/>
            <person name="Cullen D."/>
            <person name="Hibbett D.S."/>
            <person name="Grigoriev I.V."/>
        </authorList>
    </citation>
    <scope>NUCLEOTIDE SEQUENCE [LARGE SCALE GENOMIC DNA]</scope>
    <source>
        <strain evidence="2">MUCL 33604</strain>
    </source>
</reference>
<keyword evidence="2" id="KW-1185">Reference proteome</keyword>
<dbReference type="AlphaFoldDB" id="A0A067PF84"/>
<dbReference type="InParanoid" id="A0A067PF84"/>
<dbReference type="Proteomes" id="UP000027265">
    <property type="component" value="Unassembled WGS sequence"/>
</dbReference>
<dbReference type="OrthoDB" id="3270296at2759"/>
<organism evidence="1 2">
    <name type="scientific">Jaapia argillacea MUCL 33604</name>
    <dbReference type="NCBI Taxonomy" id="933084"/>
    <lineage>
        <taxon>Eukaryota</taxon>
        <taxon>Fungi</taxon>
        <taxon>Dikarya</taxon>
        <taxon>Basidiomycota</taxon>
        <taxon>Agaricomycotina</taxon>
        <taxon>Agaricomycetes</taxon>
        <taxon>Agaricomycetidae</taxon>
        <taxon>Jaapiales</taxon>
        <taxon>Jaapiaceae</taxon>
        <taxon>Jaapia</taxon>
    </lineage>
</organism>
<protein>
    <recommendedName>
        <fullName evidence="3">F-box domain-containing protein</fullName>
    </recommendedName>
</protein>